<sequence>MFFAVTFILNRSMNLSGGFWVWSAVLRYVFSLPILLVMVGMRGKLKPVWASIRRSPGAWFLWSTVGFGLFYAPLTWASDFGPSWMTVSLWQLTIVAGVFLNPLFGKPVPMKSLGAVAVILLGVVLLQSQEISSNGGGREALICVGLIAIAAVTYPLGNRKMMVLCGDELDTTQRVLGMTVCSMPFWLVLGCIGGAVRGLPSAAQTVQALVVAVFSAVIATLLFFQATNLARNDPRQLSLAEGTIAGEIIFTLLGGVLLLHDPLPGTVQWVGIGIIIFGMLLNCRAAR</sequence>
<keyword evidence="1" id="KW-1133">Transmembrane helix</keyword>
<gene>
    <name evidence="2" type="ORF">H9868_02385</name>
</gene>
<feature type="transmembrane region" description="Helical" evidence="1">
    <location>
        <begin position="135"/>
        <end position="154"/>
    </location>
</feature>
<dbReference type="InterPro" id="IPR037185">
    <property type="entry name" value="EmrE-like"/>
</dbReference>
<keyword evidence="1" id="KW-0812">Transmembrane</keyword>
<dbReference type="Pfam" id="PF13536">
    <property type="entry name" value="EmrE"/>
    <property type="match status" value="1"/>
</dbReference>
<feature type="transmembrane region" description="Helical" evidence="1">
    <location>
        <begin position="175"/>
        <end position="196"/>
    </location>
</feature>
<feature type="transmembrane region" description="Helical" evidence="1">
    <location>
        <begin position="20"/>
        <end position="39"/>
    </location>
</feature>
<name>A0A9D1RTC4_9FIRM</name>
<feature type="transmembrane region" description="Helical" evidence="1">
    <location>
        <begin position="208"/>
        <end position="227"/>
    </location>
</feature>
<proteinExistence type="predicted"/>
<feature type="transmembrane region" description="Helical" evidence="1">
    <location>
        <begin position="83"/>
        <end position="100"/>
    </location>
</feature>
<evidence type="ECO:0000313" key="2">
    <source>
        <dbReference type="EMBL" id="HIW93369.1"/>
    </source>
</evidence>
<reference evidence="2" key="2">
    <citation type="submission" date="2021-04" db="EMBL/GenBank/DDBJ databases">
        <authorList>
            <person name="Gilroy R."/>
        </authorList>
    </citation>
    <scope>NUCLEOTIDE SEQUENCE</scope>
    <source>
        <strain evidence="2">ChiGjej6B6-1540</strain>
    </source>
</reference>
<protein>
    <submittedName>
        <fullName evidence="2">Multidrug resistance efflux transporter family protein</fullName>
    </submittedName>
</protein>
<reference evidence="2" key="1">
    <citation type="journal article" date="2021" name="PeerJ">
        <title>Extensive microbial diversity within the chicken gut microbiome revealed by metagenomics and culture.</title>
        <authorList>
            <person name="Gilroy R."/>
            <person name="Ravi A."/>
            <person name="Getino M."/>
            <person name="Pursley I."/>
            <person name="Horton D.L."/>
            <person name="Alikhan N.F."/>
            <person name="Baker D."/>
            <person name="Gharbi K."/>
            <person name="Hall N."/>
            <person name="Watson M."/>
            <person name="Adriaenssens E.M."/>
            <person name="Foster-Nyarko E."/>
            <person name="Jarju S."/>
            <person name="Secka A."/>
            <person name="Antonio M."/>
            <person name="Oren A."/>
            <person name="Chaudhuri R.R."/>
            <person name="La Ragione R."/>
            <person name="Hildebrand F."/>
            <person name="Pallen M.J."/>
        </authorList>
    </citation>
    <scope>NUCLEOTIDE SEQUENCE</scope>
    <source>
        <strain evidence="2">ChiGjej6B6-1540</strain>
    </source>
</reference>
<feature type="transmembrane region" description="Helical" evidence="1">
    <location>
        <begin position="112"/>
        <end position="129"/>
    </location>
</feature>
<dbReference type="EMBL" id="DXGA01000049">
    <property type="protein sequence ID" value="HIW93369.1"/>
    <property type="molecule type" value="Genomic_DNA"/>
</dbReference>
<comment type="caution">
    <text evidence="2">The sequence shown here is derived from an EMBL/GenBank/DDBJ whole genome shotgun (WGS) entry which is preliminary data.</text>
</comment>
<feature type="transmembrane region" description="Helical" evidence="1">
    <location>
        <begin position="266"/>
        <end position="283"/>
    </location>
</feature>
<evidence type="ECO:0000256" key="1">
    <source>
        <dbReference type="SAM" id="Phobius"/>
    </source>
</evidence>
<feature type="transmembrane region" description="Helical" evidence="1">
    <location>
        <begin position="59"/>
        <end position="77"/>
    </location>
</feature>
<accession>A0A9D1RTC4</accession>
<evidence type="ECO:0000313" key="3">
    <source>
        <dbReference type="Proteomes" id="UP000824192"/>
    </source>
</evidence>
<dbReference type="InterPro" id="IPR032713">
    <property type="entry name" value="EmrE"/>
</dbReference>
<dbReference type="AlphaFoldDB" id="A0A9D1RTC4"/>
<dbReference type="SUPFAM" id="SSF103481">
    <property type="entry name" value="Multidrug resistance efflux transporter EmrE"/>
    <property type="match status" value="1"/>
</dbReference>
<feature type="transmembrane region" description="Helical" evidence="1">
    <location>
        <begin position="239"/>
        <end position="260"/>
    </location>
</feature>
<dbReference type="Proteomes" id="UP000824192">
    <property type="component" value="Unassembled WGS sequence"/>
</dbReference>
<organism evidence="2 3">
    <name type="scientific">Candidatus Flavonifractor merdipullorum</name>
    <dbReference type="NCBI Taxonomy" id="2838590"/>
    <lineage>
        <taxon>Bacteria</taxon>
        <taxon>Bacillati</taxon>
        <taxon>Bacillota</taxon>
        <taxon>Clostridia</taxon>
        <taxon>Eubacteriales</taxon>
        <taxon>Oscillospiraceae</taxon>
        <taxon>Flavonifractor</taxon>
    </lineage>
</organism>
<keyword evidence="1" id="KW-0472">Membrane</keyword>